<gene>
    <name evidence="2" type="ORF">I79_008585</name>
</gene>
<reference evidence="3" key="1">
    <citation type="journal article" date="2011" name="Nat. Biotechnol.">
        <title>The genomic sequence of the Chinese hamster ovary (CHO)-K1 cell line.</title>
        <authorList>
            <person name="Xu X."/>
            <person name="Nagarajan H."/>
            <person name="Lewis N.E."/>
            <person name="Pan S."/>
            <person name="Cai Z."/>
            <person name="Liu X."/>
            <person name="Chen W."/>
            <person name="Xie M."/>
            <person name="Wang W."/>
            <person name="Hammond S."/>
            <person name="Andersen M.R."/>
            <person name="Neff N."/>
            <person name="Passarelli B."/>
            <person name="Koh W."/>
            <person name="Fan H.C."/>
            <person name="Wang J."/>
            <person name="Gui Y."/>
            <person name="Lee K.H."/>
            <person name="Betenbaugh M.J."/>
            <person name="Quake S.R."/>
            <person name="Famili I."/>
            <person name="Palsson B.O."/>
            <person name="Wang J."/>
        </authorList>
    </citation>
    <scope>NUCLEOTIDE SEQUENCE [LARGE SCALE GENOMIC DNA]</scope>
    <source>
        <strain evidence="3">CHO K1 cell line</strain>
    </source>
</reference>
<accession>G3HDK2</accession>
<dbReference type="AlphaFoldDB" id="G3HDK2"/>
<evidence type="ECO:0000313" key="2">
    <source>
        <dbReference type="EMBL" id="EGW02339.1"/>
    </source>
</evidence>
<protein>
    <submittedName>
        <fullName evidence="2">Uncharacterized protein</fullName>
    </submittedName>
</protein>
<dbReference type="EMBL" id="JH000298">
    <property type="protein sequence ID" value="EGW02339.1"/>
    <property type="molecule type" value="Genomic_DNA"/>
</dbReference>
<proteinExistence type="predicted"/>
<evidence type="ECO:0000313" key="3">
    <source>
        <dbReference type="Proteomes" id="UP000001075"/>
    </source>
</evidence>
<evidence type="ECO:0000256" key="1">
    <source>
        <dbReference type="SAM" id="MobiDB-lite"/>
    </source>
</evidence>
<name>G3HDK2_CRIGR</name>
<dbReference type="Proteomes" id="UP000001075">
    <property type="component" value="Unassembled WGS sequence"/>
</dbReference>
<dbReference type="InParanoid" id="G3HDK2"/>
<organism evidence="2 3">
    <name type="scientific">Cricetulus griseus</name>
    <name type="common">Chinese hamster</name>
    <name type="synonym">Cricetulus barabensis griseus</name>
    <dbReference type="NCBI Taxonomy" id="10029"/>
    <lineage>
        <taxon>Eukaryota</taxon>
        <taxon>Metazoa</taxon>
        <taxon>Chordata</taxon>
        <taxon>Craniata</taxon>
        <taxon>Vertebrata</taxon>
        <taxon>Euteleostomi</taxon>
        <taxon>Mammalia</taxon>
        <taxon>Eutheria</taxon>
        <taxon>Euarchontoglires</taxon>
        <taxon>Glires</taxon>
        <taxon>Rodentia</taxon>
        <taxon>Myomorpha</taxon>
        <taxon>Muroidea</taxon>
        <taxon>Cricetidae</taxon>
        <taxon>Cricetinae</taxon>
        <taxon>Cricetulus</taxon>
    </lineage>
</organism>
<feature type="compositionally biased region" description="Basic and acidic residues" evidence="1">
    <location>
        <begin position="102"/>
        <end position="111"/>
    </location>
</feature>
<feature type="region of interest" description="Disordered" evidence="1">
    <location>
        <begin position="81"/>
        <end position="111"/>
    </location>
</feature>
<sequence length="111" mass="12575">MEEGRGGAHGEVMAGREECRKDFMKEFGKNGEMASMKVILGSPIFLQKCSFILESKHLFLSLSFFLDKMLITMRHEAGPVSRQWDRRPGARSSITMSGLHIPDSRVEEKEV</sequence>